<evidence type="ECO:0000256" key="9">
    <source>
        <dbReference type="ARBA" id="ARBA00023141"/>
    </source>
</evidence>
<evidence type="ECO:0000313" key="12">
    <source>
        <dbReference type="EMBL" id="GAA0578460.1"/>
    </source>
</evidence>
<evidence type="ECO:0000256" key="5">
    <source>
        <dbReference type="ARBA" id="ARBA00022679"/>
    </source>
</evidence>
<keyword evidence="4 11" id="KW-0028">Amino-acid biosynthesis</keyword>
<accession>A0ABP3Q2G6</accession>
<keyword evidence="6 11" id="KW-0547">Nucleotide-binding</keyword>
<name>A0ABP3Q2G6_9PROT</name>
<comment type="cofactor">
    <cofactor evidence="11">
        <name>Mg(2+)</name>
        <dbReference type="ChEBI" id="CHEBI:18420"/>
    </cofactor>
    <text evidence="11">Binds 1 Mg(2+) ion per subunit.</text>
</comment>
<dbReference type="InterPro" id="IPR031322">
    <property type="entry name" value="Shikimate/glucono_kinase"/>
</dbReference>
<feature type="binding site" evidence="11">
    <location>
        <position position="37"/>
    </location>
    <ligand>
        <name>substrate</name>
    </ligand>
</feature>
<keyword evidence="8 11" id="KW-0067">ATP-binding</keyword>
<comment type="pathway">
    <text evidence="1 11">Metabolic intermediate biosynthesis; chorismate biosynthesis; chorismate from D-erythrose 4-phosphate and phosphoenolpyruvate: step 5/7.</text>
</comment>
<dbReference type="EMBL" id="BAAADD010000008">
    <property type="protein sequence ID" value="GAA0578460.1"/>
    <property type="molecule type" value="Genomic_DNA"/>
</dbReference>
<comment type="similarity">
    <text evidence="2 11">Belongs to the shikimate kinase family.</text>
</comment>
<keyword evidence="9 11" id="KW-0057">Aromatic amino acid biosynthesis</keyword>
<dbReference type="InterPro" id="IPR000623">
    <property type="entry name" value="Shikimate_kinase/TSH1"/>
</dbReference>
<dbReference type="InterPro" id="IPR027417">
    <property type="entry name" value="P-loop_NTPase"/>
</dbReference>
<feature type="binding site" evidence="11">
    <location>
        <position position="84"/>
    </location>
    <ligand>
        <name>substrate</name>
    </ligand>
</feature>
<comment type="caution">
    <text evidence="12">The sequence shown here is derived from an EMBL/GenBank/DDBJ whole genome shotgun (WGS) entry which is preliminary data.</text>
</comment>
<evidence type="ECO:0000256" key="8">
    <source>
        <dbReference type="ARBA" id="ARBA00022840"/>
    </source>
</evidence>
<gene>
    <name evidence="11" type="primary">aroK</name>
    <name evidence="12" type="ORF">GCM10008942_29170</name>
</gene>
<feature type="binding site" evidence="11">
    <location>
        <begin position="15"/>
        <end position="20"/>
    </location>
    <ligand>
        <name>ATP</name>
        <dbReference type="ChEBI" id="CHEBI:30616"/>
    </ligand>
</feature>
<dbReference type="EC" id="2.7.1.71" evidence="3 11"/>
<comment type="catalytic activity">
    <reaction evidence="10 11">
        <text>shikimate + ATP = 3-phosphoshikimate + ADP + H(+)</text>
        <dbReference type="Rhea" id="RHEA:13121"/>
        <dbReference type="ChEBI" id="CHEBI:15378"/>
        <dbReference type="ChEBI" id="CHEBI:30616"/>
        <dbReference type="ChEBI" id="CHEBI:36208"/>
        <dbReference type="ChEBI" id="CHEBI:145989"/>
        <dbReference type="ChEBI" id="CHEBI:456216"/>
        <dbReference type="EC" id="2.7.1.71"/>
    </reaction>
</comment>
<keyword evidence="7 11" id="KW-0418">Kinase</keyword>
<organism evidence="12 13">
    <name type="scientific">Rhizomicrobium electricum</name>
    <dbReference type="NCBI Taxonomy" id="480070"/>
    <lineage>
        <taxon>Bacteria</taxon>
        <taxon>Pseudomonadati</taxon>
        <taxon>Pseudomonadota</taxon>
        <taxon>Alphaproteobacteria</taxon>
        <taxon>Micropepsales</taxon>
        <taxon>Micropepsaceae</taxon>
        <taxon>Rhizomicrobium</taxon>
    </lineage>
</organism>
<dbReference type="PROSITE" id="PS01128">
    <property type="entry name" value="SHIKIMATE_KINASE"/>
    <property type="match status" value="1"/>
</dbReference>
<dbReference type="PRINTS" id="PR01100">
    <property type="entry name" value="SHIKIMTKNASE"/>
</dbReference>
<feature type="binding site" evidence="11">
    <location>
        <position position="141"/>
    </location>
    <ligand>
        <name>substrate</name>
    </ligand>
</feature>
<evidence type="ECO:0000256" key="7">
    <source>
        <dbReference type="ARBA" id="ARBA00022777"/>
    </source>
</evidence>
<evidence type="ECO:0000256" key="2">
    <source>
        <dbReference type="ARBA" id="ARBA00006997"/>
    </source>
</evidence>
<dbReference type="HAMAP" id="MF_00109">
    <property type="entry name" value="Shikimate_kinase"/>
    <property type="match status" value="1"/>
</dbReference>
<evidence type="ECO:0000256" key="3">
    <source>
        <dbReference type="ARBA" id="ARBA00012154"/>
    </source>
</evidence>
<evidence type="ECO:0000256" key="10">
    <source>
        <dbReference type="ARBA" id="ARBA00048567"/>
    </source>
</evidence>
<dbReference type="Gene3D" id="3.40.50.300">
    <property type="entry name" value="P-loop containing nucleotide triphosphate hydrolases"/>
    <property type="match status" value="1"/>
</dbReference>
<dbReference type="InterPro" id="IPR023000">
    <property type="entry name" value="Shikimate_kinase_CS"/>
</dbReference>
<feature type="binding site" evidence="11">
    <location>
        <position position="19"/>
    </location>
    <ligand>
        <name>Mg(2+)</name>
        <dbReference type="ChEBI" id="CHEBI:18420"/>
    </ligand>
</feature>
<keyword evidence="11" id="KW-0479">Metal-binding</keyword>
<evidence type="ECO:0000256" key="6">
    <source>
        <dbReference type="ARBA" id="ARBA00022741"/>
    </source>
</evidence>
<dbReference type="RefSeq" id="WP_166936718.1">
    <property type="nucleotide sequence ID" value="NZ_BAAADD010000008.1"/>
</dbReference>
<feature type="binding site" evidence="11">
    <location>
        <position position="61"/>
    </location>
    <ligand>
        <name>substrate</name>
    </ligand>
</feature>
<keyword evidence="13" id="KW-1185">Reference proteome</keyword>
<dbReference type="CDD" id="cd00464">
    <property type="entry name" value="SK"/>
    <property type="match status" value="1"/>
</dbReference>
<protein>
    <recommendedName>
        <fullName evidence="3 11">Shikimate kinase</fullName>
        <shortName evidence="11">SK</shortName>
        <ecNumber evidence="3 11">2.7.1.71</ecNumber>
    </recommendedName>
</protein>
<comment type="function">
    <text evidence="11">Catalyzes the specific phosphorylation of the 3-hydroxyl group of shikimic acid using ATP as a cosubstrate.</text>
</comment>
<comment type="caution">
    <text evidence="11">Lacks conserved residue(s) required for the propagation of feature annotation.</text>
</comment>
<feature type="binding site" evidence="11">
    <location>
        <position position="122"/>
    </location>
    <ligand>
        <name>ATP</name>
        <dbReference type="ChEBI" id="CHEBI:30616"/>
    </ligand>
</feature>
<comment type="subcellular location">
    <subcellularLocation>
        <location evidence="11">Cytoplasm</location>
    </subcellularLocation>
</comment>
<proteinExistence type="inferred from homology"/>
<dbReference type="Pfam" id="PF01202">
    <property type="entry name" value="SKI"/>
    <property type="match status" value="1"/>
</dbReference>
<dbReference type="NCBIfam" id="NF010552">
    <property type="entry name" value="PRK13946.1"/>
    <property type="match status" value="1"/>
</dbReference>
<dbReference type="GO" id="GO:0016301">
    <property type="term" value="F:kinase activity"/>
    <property type="evidence" value="ECO:0007669"/>
    <property type="project" value="UniProtKB-KW"/>
</dbReference>
<dbReference type="SUPFAM" id="SSF52540">
    <property type="entry name" value="P-loop containing nucleoside triphosphate hydrolases"/>
    <property type="match status" value="1"/>
</dbReference>
<reference evidence="13" key="1">
    <citation type="journal article" date="2019" name="Int. J. Syst. Evol. Microbiol.">
        <title>The Global Catalogue of Microorganisms (GCM) 10K type strain sequencing project: providing services to taxonomists for standard genome sequencing and annotation.</title>
        <authorList>
            <consortium name="The Broad Institute Genomics Platform"/>
            <consortium name="The Broad Institute Genome Sequencing Center for Infectious Disease"/>
            <person name="Wu L."/>
            <person name="Ma J."/>
        </authorList>
    </citation>
    <scope>NUCLEOTIDE SEQUENCE [LARGE SCALE GENOMIC DNA]</scope>
    <source>
        <strain evidence="13">JCM 15089</strain>
    </source>
</reference>
<evidence type="ECO:0000256" key="1">
    <source>
        <dbReference type="ARBA" id="ARBA00004842"/>
    </source>
</evidence>
<keyword evidence="11" id="KW-0460">Magnesium</keyword>
<sequence>MGQLTKTIALVGMMGAGKSSIGRRLAAHMGVDFFDADNEIEAAAGQRIPEIFAAYGEAAFRDCERKVICRLVTEKPPHILATGGGAFMAADTRERLKAHAVTVWLKAPLDILFARVKRKGNRPLLKTADPRGTLERLLAEREPTYALADITVESDNAPHEIAIERMMTTLTKTGIWIP</sequence>
<dbReference type="Proteomes" id="UP001499951">
    <property type="component" value="Unassembled WGS sequence"/>
</dbReference>
<keyword evidence="11" id="KW-0963">Cytoplasm</keyword>
<keyword evidence="5 11" id="KW-0808">Transferase</keyword>
<evidence type="ECO:0000256" key="4">
    <source>
        <dbReference type="ARBA" id="ARBA00022605"/>
    </source>
</evidence>
<evidence type="ECO:0000313" key="13">
    <source>
        <dbReference type="Proteomes" id="UP001499951"/>
    </source>
</evidence>
<dbReference type="PANTHER" id="PTHR21087">
    <property type="entry name" value="SHIKIMATE KINASE"/>
    <property type="match status" value="1"/>
</dbReference>
<evidence type="ECO:0000256" key="11">
    <source>
        <dbReference type="HAMAP-Rule" id="MF_00109"/>
    </source>
</evidence>
<comment type="subunit">
    <text evidence="11">Monomer.</text>
</comment>
<dbReference type="PANTHER" id="PTHR21087:SF16">
    <property type="entry name" value="SHIKIMATE KINASE 1, CHLOROPLASTIC"/>
    <property type="match status" value="1"/>
</dbReference>